<dbReference type="KEGG" id="sgl:SG1426"/>
<evidence type="ECO:0000313" key="3">
    <source>
        <dbReference type="Proteomes" id="UP000001932"/>
    </source>
</evidence>
<dbReference type="BioCyc" id="SGLO343509:SGP1_RS12655-MONOMER"/>
<protein>
    <submittedName>
        <fullName evidence="1">Uncharacterized protein</fullName>
    </submittedName>
</protein>
<reference evidence="1 3" key="1">
    <citation type="journal article" date="2006" name="Genome Res.">
        <title>Massive genome erosion and functional adaptations provide insights into the symbiotic lifestyle of Sodalis glossinidius in the tsetse host.</title>
        <authorList>
            <person name="Toh H."/>
            <person name="Weiss B.L."/>
            <person name="Perkin S.A.H."/>
            <person name="Yamashita A."/>
            <person name="Oshima K."/>
            <person name="Hattori M."/>
            <person name="Aksoy S."/>
        </authorList>
    </citation>
    <scope>NUCLEOTIDE SEQUENCE [LARGE SCALE GENOMIC DNA]</scope>
    <source>
        <strain evidence="1">Morsitans</strain>
        <strain evidence="3">morsitans</strain>
    </source>
</reference>
<evidence type="ECO:0000313" key="4">
    <source>
        <dbReference type="Proteomes" id="UP000245838"/>
    </source>
</evidence>
<dbReference type="Proteomes" id="UP000001932">
    <property type="component" value="Chromosome"/>
</dbReference>
<keyword evidence="3" id="KW-1185">Reference proteome</keyword>
<dbReference type="AlphaFoldDB" id="Q2NT24"/>
<proteinExistence type="predicted"/>
<gene>
    <name evidence="1" type="ordered locus">SG1426</name>
    <name evidence="2" type="ORF">SGGMMB4_03219</name>
</gene>
<name>Q2NT24_SODGM</name>
<dbReference type="RefSeq" id="WP_011411246.1">
    <property type="nucleotide sequence ID" value="NC_007712.1"/>
</dbReference>
<dbReference type="EMBL" id="LN854557">
    <property type="protein sequence ID" value="CRL45475.1"/>
    <property type="molecule type" value="Genomic_DNA"/>
</dbReference>
<organism evidence="1 3">
    <name type="scientific">Sodalis glossinidius (strain morsitans)</name>
    <dbReference type="NCBI Taxonomy" id="343509"/>
    <lineage>
        <taxon>Bacteria</taxon>
        <taxon>Pseudomonadati</taxon>
        <taxon>Pseudomonadota</taxon>
        <taxon>Gammaproteobacteria</taxon>
        <taxon>Enterobacterales</taxon>
        <taxon>Bruguierivoracaceae</taxon>
        <taxon>Sodalis</taxon>
    </lineage>
</organism>
<dbReference type="Proteomes" id="UP000245838">
    <property type="component" value="Chromosome sggmmb4_Chromosome"/>
</dbReference>
<dbReference type="EMBL" id="AP008232">
    <property type="protein sequence ID" value="BAE74701.1"/>
    <property type="molecule type" value="Genomic_DNA"/>
</dbReference>
<accession>Q2NT24</accession>
<evidence type="ECO:0000313" key="2">
    <source>
        <dbReference type="EMBL" id="CRL45475.1"/>
    </source>
</evidence>
<evidence type="ECO:0000313" key="1">
    <source>
        <dbReference type="EMBL" id="BAE74701.1"/>
    </source>
</evidence>
<dbReference type="HOGENOM" id="CLU_1601597_0_0_6"/>
<reference evidence="2 4" key="2">
    <citation type="submission" date="2015-05" db="EMBL/GenBank/DDBJ databases">
        <authorList>
            <person name="Goodhead I."/>
        </authorList>
    </citation>
    <scope>NUCLEOTIDE SEQUENCE [LARGE SCALE GENOMIC DNA]</scope>
    <source>
        <strain evidence="2">B4</strain>
        <strain evidence="4">morsitans</strain>
    </source>
</reference>
<sequence>MQTSLSYGASLNALTVPLLAPLPPSSTTLAQRLTAVQTLPMVLPPMVCHGIIPPATGKHLKTVTLGISGIPGSDLHHFRVDIVQQSYPSEDCINHCLYPLKQRRLLMYTQIASARERVNLLCLYASNDGGGSHAMLSAKKITRHKLILPIGWIVRFPSAVTSLSLP</sequence>